<dbReference type="RefSeq" id="WP_187247210.1">
    <property type="nucleotide sequence ID" value="NZ_BAAAOK010000009.1"/>
</dbReference>
<proteinExistence type="predicted"/>
<evidence type="ECO:0000313" key="2">
    <source>
        <dbReference type="EMBL" id="MBC6470164.1"/>
    </source>
</evidence>
<evidence type="ECO:0000256" key="1">
    <source>
        <dbReference type="SAM" id="MobiDB-lite"/>
    </source>
</evidence>
<feature type="compositionally biased region" description="Basic and acidic residues" evidence="1">
    <location>
        <begin position="77"/>
        <end position="86"/>
    </location>
</feature>
<dbReference type="EMBL" id="JABVEC010000037">
    <property type="protein sequence ID" value="MBC6470164.1"/>
    <property type="molecule type" value="Genomic_DNA"/>
</dbReference>
<name>A0ABR7LZ73_9ACTN</name>
<feature type="compositionally biased region" description="Pro residues" evidence="1">
    <location>
        <begin position="66"/>
        <end position="76"/>
    </location>
</feature>
<gene>
    <name evidence="2" type="ORF">HKK74_32445</name>
</gene>
<comment type="caution">
    <text evidence="2">The sequence shown here is derived from an EMBL/GenBank/DDBJ whole genome shotgun (WGS) entry which is preliminary data.</text>
</comment>
<sequence>MILWYDPPLWWIPEYASAPDEHGGPLTPGPGGRRRPGDAVRPGCRRSSRTAGPYDPRSRRGGAVEPPAPEEPPAPPRPEEVRDRSVRSPPRIATAAPPDLTKETTAVPPPVEHLSDQQRQAIDLADRLRHRLGHWLARRGIITATFGISPYVDPAGRPSALVCMNDHAAEALLLALDDGGATPSRHGCNGR</sequence>
<feature type="region of interest" description="Disordered" evidence="1">
    <location>
        <begin position="16"/>
        <end position="112"/>
    </location>
</feature>
<accession>A0ABR7LZ73</accession>
<evidence type="ECO:0000313" key="3">
    <source>
        <dbReference type="Proteomes" id="UP000805614"/>
    </source>
</evidence>
<protein>
    <submittedName>
        <fullName evidence="2">Uncharacterized protein</fullName>
    </submittedName>
</protein>
<keyword evidence="3" id="KW-1185">Reference proteome</keyword>
<reference evidence="2 3" key="1">
    <citation type="submission" date="2020-06" db="EMBL/GenBank/DDBJ databases">
        <title>Actinomadura xiongansis sp. nov., isolated from soil of Baiyangdian.</title>
        <authorList>
            <person name="Zhang X."/>
        </authorList>
    </citation>
    <scope>NUCLEOTIDE SEQUENCE [LARGE SCALE GENOMIC DNA]</scope>
    <source>
        <strain evidence="2 3">HBUM206468</strain>
    </source>
</reference>
<organism evidence="2 3">
    <name type="scientific">Actinomadura alba</name>
    <dbReference type="NCBI Taxonomy" id="406431"/>
    <lineage>
        <taxon>Bacteria</taxon>
        <taxon>Bacillati</taxon>
        <taxon>Actinomycetota</taxon>
        <taxon>Actinomycetes</taxon>
        <taxon>Streptosporangiales</taxon>
        <taxon>Thermomonosporaceae</taxon>
        <taxon>Actinomadura</taxon>
    </lineage>
</organism>
<dbReference type="Proteomes" id="UP000805614">
    <property type="component" value="Unassembled WGS sequence"/>
</dbReference>